<organism evidence="2 3">
    <name type="scientific">Canavalia gladiata</name>
    <name type="common">Sword bean</name>
    <name type="synonym">Dolichos gladiatus</name>
    <dbReference type="NCBI Taxonomy" id="3824"/>
    <lineage>
        <taxon>Eukaryota</taxon>
        <taxon>Viridiplantae</taxon>
        <taxon>Streptophyta</taxon>
        <taxon>Embryophyta</taxon>
        <taxon>Tracheophyta</taxon>
        <taxon>Spermatophyta</taxon>
        <taxon>Magnoliopsida</taxon>
        <taxon>eudicotyledons</taxon>
        <taxon>Gunneridae</taxon>
        <taxon>Pentapetalae</taxon>
        <taxon>rosids</taxon>
        <taxon>fabids</taxon>
        <taxon>Fabales</taxon>
        <taxon>Fabaceae</taxon>
        <taxon>Papilionoideae</taxon>
        <taxon>50 kb inversion clade</taxon>
        <taxon>NPAAA clade</taxon>
        <taxon>indigoferoid/millettioid clade</taxon>
        <taxon>Phaseoleae</taxon>
        <taxon>Canavalia</taxon>
    </lineage>
</organism>
<name>A0AAN9R6F5_CANGL</name>
<keyword evidence="3" id="KW-1185">Reference proteome</keyword>
<dbReference type="EMBL" id="JAYMYQ010000001">
    <property type="protein sequence ID" value="KAK7359629.1"/>
    <property type="molecule type" value="Genomic_DNA"/>
</dbReference>
<evidence type="ECO:0000313" key="2">
    <source>
        <dbReference type="EMBL" id="KAK7359629.1"/>
    </source>
</evidence>
<dbReference type="Proteomes" id="UP001367508">
    <property type="component" value="Unassembled WGS sequence"/>
</dbReference>
<reference evidence="2 3" key="1">
    <citation type="submission" date="2024-01" db="EMBL/GenBank/DDBJ databases">
        <title>The genomes of 5 underutilized Papilionoideae crops provide insights into root nodulation and disease resistanc.</title>
        <authorList>
            <person name="Jiang F."/>
        </authorList>
    </citation>
    <scope>NUCLEOTIDE SEQUENCE [LARGE SCALE GENOMIC DNA]</scope>
    <source>
        <strain evidence="2">LVBAO_FW01</strain>
        <tissue evidence="2">Leaves</tissue>
    </source>
</reference>
<feature type="transmembrane region" description="Helical" evidence="1">
    <location>
        <begin position="82"/>
        <end position="98"/>
    </location>
</feature>
<keyword evidence="1" id="KW-0472">Membrane</keyword>
<protein>
    <submittedName>
        <fullName evidence="2">Uncharacterized protein</fullName>
    </submittedName>
</protein>
<feature type="transmembrane region" description="Helical" evidence="1">
    <location>
        <begin position="122"/>
        <end position="144"/>
    </location>
</feature>
<keyword evidence="1" id="KW-0812">Transmembrane</keyword>
<sequence>MYFSAANCQVFMCKQGFRNELLFLMCQCQHGSFSRSVTVQGVASWEDVTMHADLKKNRMSYRDGILTVTKINKCDAALRDQNLALACLLLVLALLHLFEQGNLWRDQSSIISLGVEVSSMKWFTIIHIYVSETSMANLLIRVLVMRR</sequence>
<accession>A0AAN9R6F5</accession>
<dbReference type="AlphaFoldDB" id="A0AAN9R6F5"/>
<proteinExistence type="predicted"/>
<evidence type="ECO:0000313" key="3">
    <source>
        <dbReference type="Proteomes" id="UP001367508"/>
    </source>
</evidence>
<comment type="caution">
    <text evidence="2">The sequence shown here is derived from an EMBL/GenBank/DDBJ whole genome shotgun (WGS) entry which is preliminary data.</text>
</comment>
<keyword evidence="1" id="KW-1133">Transmembrane helix</keyword>
<evidence type="ECO:0000256" key="1">
    <source>
        <dbReference type="SAM" id="Phobius"/>
    </source>
</evidence>
<gene>
    <name evidence="2" type="ORF">VNO77_01591</name>
</gene>